<gene>
    <name evidence="5" type="ORF">ABLG96_04985</name>
</gene>
<comment type="similarity">
    <text evidence="1">Belongs to the bacterial solute-binding protein 1 family.</text>
</comment>
<dbReference type="GO" id="GO:1901982">
    <property type="term" value="F:maltose binding"/>
    <property type="evidence" value="ECO:0007669"/>
    <property type="project" value="TreeGrafter"/>
</dbReference>
<organism evidence="5">
    <name type="scientific">Nakamurella sp. A5-74</name>
    <dbReference type="NCBI Taxonomy" id="3158264"/>
    <lineage>
        <taxon>Bacteria</taxon>
        <taxon>Bacillati</taxon>
        <taxon>Actinomycetota</taxon>
        <taxon>Actinomycetes</taxon>
        <taxon>Nakamurellales</taxon>
        <taxon>Nakamurellaceae</taxon>
        <taxon>Nakamurella</taxon>
    </lineage>
</organism>
<proteinExistence type="inferred from homology"/>
<dbReference type="AlphaFoldDB" id="A0AAU8DTZ7"/>
<dbReference type="PANTHER" id="PTHR30061">
    <property type="entry name" value="MALTOSE-BINDING PERIPLASMIC PROTEIN"/>
    <property type="match status" value="1"/>
</dbReference>
<dbReference type="InterPro" id="IPR006059">
    <property type="entry name" value="SBP"/>
</dbReference>
<evidence type="ECO:0000256" key="2">
    <source>
        <dbReference type="ARBA" id="ARBA00022448"/>
    </source>
</evidence>
<dbReference type="GO" id="GO:0055052">
    <property type="term" value="C:ATP-binding cassette (ABC) transporter complex, substrate-binding subunit-containing"/>
    <property type="evidence" value="ECO:0007669"/>
    <property type="project" value="TreeGrafter"/>
</dbReference>
<reference evidence="5" key="1">
    <citation type="submission" date="2024-05" db="EMBL/GenBank/DDBJ databases">
        <authorList>
            <person name="Cai S.Y."/>
            <person name="Jin L.M."/>
            <person name="Li H.R."/>
        </authorList>
    </citation>
    <scope>NUCLEOTIDE SEQUENCE</scope>
    <source>
        <strain evidence="5">A5-74</strain>
    </source>
</reference>
<accession>A0AAU8DTZ7</accession>
<feature type="signal peptide" evidence="4">
    <location>
        <begin position="1"/>
        <end position="25"/>
    </location>
</feature>
<dbReference type="PROSITE" id="PS51257">
    <property type="entry name" value="PROKAR_LIPOPROTEIN"/>
    <property type="match status" value="1"/>
</dbReference>
<dbReference type="SUPFAM" id="SSF53850">
    <property type="entry name" value="Periplasmic binding protein-like II"/>
    <property type="match status" value="1"/>
</dbReference>
<dbReference type="GO" id="GO:0015768">
    <property type="term" value="P:maltose transport"/>
    <property type="evidence" value="ECO:0007669"/>
    <property type="project" value="TreeGrafter"/>
</dbReference>
<protein>
    <submittedName>
        <fullName evidence="5">Sugar ABC transporter substrate-binding protein</fullName>
    </submittedName>
</protein>
<dbReference type="Pfam" id="PF01547">
    <property type="entry name" value="SBP_bac_1"/>
    <property type="match status" value="1"/>
</dbReference>
<keyword evidence="3 4" id="KW-0732">Signal</keyword>
<sequence length="431" mass="45654">MYRVIRMRKVGRVTAALTATAVLLAGCGRTESSVGGSAAAPSTIGSAPATGTLTIWAQADEAAGLPAFAEEFMKANPGLTITVNPLPWDAAHSKYQTAIAGGSTPDIAQMGTTWMSDFQDAFAPVPTSIDTSAFFEGSAKTNEVGGTMLGVPWYVDTRVFYYRKDLAEKAGWKEFPKTWDEFKKFGKDLQTKAGAKWGIGLPATGTDSFQSMLMFPWSAGAKLTNDDNSKWTLDSQQWIDALTYYQSFFKDGISNPNPDTGAGAAEAAFVDGSTPVLVAGPSGIGSISKAGGGADYQSKFAVGRVPSNSSSTSFVGGSNLVVFKNSKNADAAWKFIQWMSTPEVQVRWQKAVGDLPAVKSAWQDKAFADDEFLKVFGAQLEDTAAPPTVTTWTQVSAAADKVLERIVRSDADPATSLKSLQSQADSIGTGS</sequence>
<evidence type="ECO:0000313" key="5">
    <source>
        <dbReference type="EMBL" id="XCG64680.1"/>
    </source>
</evidence>
<dbReference type="PANTHER" id="PTHR30061:SF50">
    <property type="entry name" value="MALTOSE_MALTODEXTRIN-BINDING PERIPLASMIC PROTEIN"/>
    <property type="match status" value="1"/>
</dbReference>
<evidence type="ECO:0000256" key="3">
    <source>
        <dbReference type="ARBA" id="ARBA00022729"/>
    </source>
</evidence>
<dbReference type="RefSeq" id="WP_353650293.1">
    <property type="nucleotide sequence ID" value="NZ_CP159218.1"/>
</dbReference>
<dbReference type="GO" id="GO:0042956">
    <property type="term" value="P:maltodextrin transmembrane transport"/>
    <property type="evidence" value="ECO:0007669"/>
    <property type="project" value="TreeGrafter"/>
</dbReference>
<dbReference type="Gene3D" id="3.40.190.10">
    <property type="entry name" value="Periplasmic binding protein-like II"/>
    <property type="match status" value="2"/>
</dbReference>
<evidence type="ECO:0000256" key="1">
    <source>
        <dbReference type="ARBA" id="ARBA00008520"/>
    </source>
</evidence>
<name>A0AAU8DTZ7_9ACTN</name>
<dbReference type="CDD" id="cd14747">
    <property type="entry name" value="PBP2_MalE"/>
    <property type="match status" value="1"/>
</dbReference>
<dbReference type="EMBL" id="CP159218">
    <property type="protein sequence ID" value="XCG64680.1"/>
    <property type="molecule type" value="Genomic_DNA"/>
</dbReference>
<keyword evidence="2" id="KW-0813">Transport</keyword>
<feature type="chain" id="PRO_5044009177" evidence="4">
    <location>
        <begin position="26"/>
        <end position="431"/>
    </location>
</feature>
<evidence type="ECO:0000256" key="4">
    <source>
        <dbReference type="SAM" id="SignalP"/>
    </source>
</evidence>